<gene>
    <name evidence="1" type="ORF">V6L76_07710</name>
</gene>
<evidence type="ECO:0000313" key="1">
    <source>
        <dbReference type="EMBL" id="MEH0096133.1"/>
    </source>
</evidence>
<protein>
    <recommendedName>
        <fullName evidence="3">Uracil DNA glycosylase superfamily protein</fullName>
    </recommendedName>
</protein>
<reference evidence="1 2" key="1">
    <citation type="submission" date="2024-02" db="EMBL/GenBank/DDBJ databases">
        <title>A new putative Pannonibacter species isolated from two cases of bloodstream infections in paediatric patients.</title>
        <authorList>
            <person name="Castellana S."/>
            <person name="De Laurentiis V."/>
            <person name="Grassi M."/>
            <person name="De Leonardis F."/>
            <person name="Mosca A."/>
            <person name="De Carlo C."/>
            <person name="Sparapano E."/>
            <person name="Ronga L."/>
            <person name="Santacroce L."/>
            <person name="Chironna M."/>
            <person name="De Robertis A."/>
            <person name="Bianco A."/>
            <person name="Del Sambro L."/>
            <person name="Capozzi L."/>
            <person name="Parisi A."/>
        </authorList>
    </citation>
    <scope>NUCLEOTIDE SEQUENCE [LARGE SCALE GENOMIC DNA]</scope>
    <source>
        <strain evidence="1 2">Pt2</strain>
    </source>
</reference>
<dbReference type="RefSeq" id="WP_334251230.1">
    <property type="nucleotide sequence ID" value="NZ_JBAKBE010000004.1"/>
</dbReference>
<sequence>MATEFMAKISRSGSIDPLASSDLTLAQDGRIRVAYAPFDHVATNAKLVIAGITPGLSQATVALAAARQHFANGVDLEEALRRAKLTASFSGTLRSNLVAMLDSIGVNGLFDLKTTADLFAPGAEQVHFTSALRYPVFVNGKNYNGTPDMLKTPILRQMIDKHLAEEATLLPQALWLPLGPKAEMALQHLASRGLLEKSRILAGLPHPSGANGERIAVFLGKKDAGLASRQTRPAPLLAAYKTLRNQISTLKGR</sequence>
<organism evidence="1 2">
    <name type="scientific">Pannonibacter anstelovis</name>
    <dbReference type="NCBI Taxonomy" id="3121537"/>
    <lineage>
        <taxon>Bacteria</taxon>
        <taxon>Pseudomonadati</taxon>
        <taxon>Pseudomonadota</taxon>
        <taxon>Alphaproteobacteria</taxon>
        <taxon>Hyphomicrobiales</taxon>
        <taxon>Stappiaceae</taxon>
        <taxon>Pannonibacter</taxon>
    </lineage>
</organism>
<accession>A0ABU7ZM05</accession>
<dbReference type="EMBL" id="JBAKBE010000004">
    <property type="protein sequence ID" value="MEH0096133.1"/>
    <property type="molecule type" value="Genomic_DNA"/>
</dbReference>
<dbReference type="Proteomes" id="UP001380822">
    <property type="component" value="Unassembled WGS sequence"/>
</dbReference>
<keyword evidence="2" id="KW-1185">Reference proteome</keyword>
<name>A0ABU7ZM05_9HYPH</name>
<proteinExistence type="predicted"/>
<comment type="caution">
    <text evidence="1">The sequence shown here is derived from an EMBL/GenBank/DDBJ whole genome shotgun (WGS) entry which is preliminary data.</text>
</comment>
<evidence type="ECO:0000313" key="2">
    <source>
        <dbReference type="Proteomes" id="UP001380822"/>
    </source>
</evidence>
<evidence type="ECO:0008006" key="3">
    <source>
        <dbReference type="Google" id="ProtNLM"/>
    </source>
</evidence>